<organism evidence="2 3">
    <name type="scientific">Blautia obeum</name>
    <dbReference type="NCBI Taxonomy" id="40520"/>
    <lineage>
        <taxon>Bacteria</taxon>
        <taxon>Bacillati</taxon>
        <taxon>Bacillota</taxon>
        <taxon>Clostridia</taxon>
        <taxon>Lachnospirales</taxon>
        <taxon>Lachnospiraceae</taxon>
        <taxon>Blautia</taxon>
    </lineage>
</organism>
<dbReference type="AlphaFoldDB" id="A0A174LQU6"/>
<protein>
    <submittedName>
        <fullName evidence="2">ATPase involved in DNA repair</fullName>
    </submittedName>
</protein>
<reference evidence="2 3" key="1">
    <citation type="submission" date="2015-09" db="EMBL/GenBank/DDBJ databases">
        <authorList>
            <consortium name="Pathogen Informatics"/>
        </authorList>
    </citation>
    <scope>NUCLEOTIDE SEQUENCE [LARGE SCALE GENOMIC DNA]</scope>
    <source>
        <strain evidence="2 3">2789STDY5834921</strain>
    </source>
</reference>
<gene>
    <name evidence="2" type="ORF">ERS852533_00817</name>
</gene>
<proteinExistence type="predicted"/>
<feature type="coiled-coil region" evidence="1">
    <location>
        <begin position="75"/>
        <end position="105"/>
    </location>
</feature>
<name>A0A174LQU6_9FIRM</name>
<evidence type="ECO:0000256" key="1">
    <source>
        <dbReference type="SAM" id="Coils"/>
    </source>
</evidence>
<feature type="coiled-coil region" evidence="1">
    <location>
        <begin position="281"/>
        <end position="308"/>
    </location>
</feature>
<feature type="coiled-coil region" evidence="1">
    <location>
        <begin position="230"/>
        <end position="257"/>
    </location>
</feature>
<sequence length="488" mass="57470">MDQREYKAKLNSIFTKNMALLRNIREFAETELSFRTFTMFNFLGEKRQGAICDFFDKCSDIKYSVKLAPILNFIFNNNLEKIYLLQRKLEELQEKLKELETISSRYDFICTQVNRNIQKLGSNIWYTGKNADAIRENIKEIKNMEETKRKDNDRNIVDLEVMYSNISEQIKIYENSISDAKQFENENSNRKKLLKELKDLVEEDSVFIYLVEPLEQLLNELDNTIAFSQYTIKDRTIAELKRQRSELKKEIKRNDSRFQCYTMEEKAKSIALIEEYLSANIRDCSEELKEIKKEIREIKEELRVLQNSDDIVKIRELSQFITMLYKSASGISSIVDDDIMQEGFKIQYLKKGNILQPMIQSKENDENDMEKKKEVNYYIGSMARHTLIQLCGYLGFLKILLTEEKYPIIPILVIDHISKPFDTSNARAIGQVINKAYEKIGKESLQIFMFDDEEYTTLALQPEHSENLVTDKKSGFNPFYYLNSENSK</sequence>
<dbReference type="Proteomes" id="UP000095413">
    <property type="component" value="Unassembled WGS sequence"/>
</dbReference>
<evidence type="ECO:0000313" key="3">
    <source>
        <dbReference type="Proteomes" id="UP000095413"/>
    </source>
</evidence>
<keyword evidence="1" id="KW-0175">Coiled coil</keyword>
<dbReference type="EMBL" id="CZBA01000003">
    <property type="protein sequence ID" value="CUP26562.1"/>
    <property type="molecule type" value="Genomic_DNA"/>
</dbReference>
<evidence type="ECO:0000313" key="2">
    <source>
        <dbReference type="EMBL" id="CUP26562.1"/>
    </source>
</evidence>
<accession>A0A174LQU6</accession>
<dbReference type="RefSeq" id="WP_207642947.1">
    <property type="nucleotide sequence ID" value="NZ_CZBA01000003.1"/>
</dbReference>